<name>A0A072P4N9_9EURO</name>
<evidence type="ECO:0000256" key="11">
    <source>
        <dbReference type="ARBA" id="ARBA00023136"/>
    </source>
</evidence>
<evidence type="ECO:0000256" key="2">
    <source>
        <dbReference type="ARBA" id="ARBA00004586"/>
    </source>
</evidence>
<dbReference type="VEuPathDB" id="FungiDB:A1O9_09218"/>
<evidence type="ECO:0000256" key="5">
    <source>
        <dbReference type="ARBA" id="ARBA00012596"/>
    </source>
</evidence>
<organism evidence="15 16">
    <name type="scientific">Exophiala aquamarina CBS 119918</name>
    <dbReference type="NCBI Taxonomy" id="1182545"/>
    <lineage>
        <taxon>Eukaryota</taxon>
        <taxon>Fungi</taxon>
        <taxon>Dikarya</taxon>
        <taxon>Ascomycota</taxon>
        <taxon>Pezizomycotina</taxon>
        <taxon>Eurotiomycetes</taxon>
        <taxon>Chaetothyriomycetidae</taxon>
        <taxon>Chaetothyriales</taxon>
        <taxon>Herpotrichiellaceae</taxon>
        <taxon>Exophiala</taxon>
    </lineage>
</organism>
<evidence type="ECO:0000256" key="10">
    <source>
        <dbReference type="ARBA" id="ARBA00022989"/>
    </source>
</evidence>
<evidence type="ECO:0000256" key="3">
    <source>
        <dbReference type="ARBA" id="ARBA00004922"/>
    </source>
</evidence>
<feature type="transmembrane region" description="Helical" evidence="14">
    <location>
        <begin position="79"/>
        <end position="97"/>
    </location>
</feature>
<accession>A0A072P4N9</accession>
<evidence type="ECO:0000313" key="16">
    <source>
        <dbReference type="Proteomes" id="UP000027920"/>
    </source>
</evidence>
<dbReference type="HOGENOM" id="CLU_051870_1_0_1"/>
<keyword evidence="8" id="KW-0256">Endoplasmic reticulum</keyword>
<evidence type="ECO:0000256" key="6">
    <source>
        <dbReference type="ARBA" id="ARBA00022679"/>
    </source>
</evidence>
<comment type="caution">
    <text evidence="15">The sequence shown here is derived from an EMBL/GenBank/DDBJ whole genome shotgun (WGS) entry which is preliminary data.</text>
</comment>
<comment type="subcellular location">
    <subcellularLocation>
        <location evidence="2">Endoplasmic reticulum membrane</location>
    </subcellularLocation>
</comment>
<dbReference type="SUPFAM" id="SSF64005">
    <property type="entry name" value="Undecaprenyl diphosphate synthase"/>
    <property type="match status" value="1"/>
</dbReference>
<dbReference type="Proteomes" id="UP000027920">
    <property type="component" value="Unassembled WGS sequence"/>
</dbReference>
<evidence type="ECO:0000313" key="15">
    <source>
        <dbReference type="EMBL" id="KEF54776.1"/>
    </source>
</evidence>
<dbReference type="RefSeq" id="XP_013257366.1">
    <property type="nucleotide sequence ID" value="XM_013401912.1"/>
</dbReference>
<dbReference type="Gene3D" id="3.40.1180.10">
    <property type="entry name" value="Decaprenyl diphosphate synthase-like"/>
    <property type="match status" value="1"/>
</dbReference>
<keyword evidence="10 14" id="KW-1133">Transmembrane helix</keyword>
<dbReference type="GeneID" id="25284128"/>
<dbReference type="AlphaFoldDB" id="A0A072P4N9"/>
<keyword evidence="11 14" id="KW-0472">Membrane</keyword>
<evidence type="ECO:0000256" key="12">
    <source>
        <dbReference type="ARBA" id="ARBA00047353"/>
    </source>
</evidence>
<keyword evidence="6" id="KW-0808">Transferase</keyword>
<feature type="compositionally biased region" description="Pro residues" evidence="13">
    <location>
        <begin position="223"/>
        <end position="236"/>
    </location>
</feature>
<feature type="region of interest" description="Disordered" evidence="13">
    <location>
        <begin position="34"/>
        <end position="67"/>
    </location>
</feature>
<keyword evidence="9" id="KW-0460">Magnesium</keyword>
<feature type="region of interest" description="Disordered" evidence="13">
    <location>
        <begin position="220"/>
        <end position="249"/>
    </location>
</feature>
<evidence type="ECO:0000256" key="4">
    <source>
        <dbReference type="ARBA" id="ARBA00005432"/>
    </source>
</evidence>
<dbReference type="GO" id="GO:0005789">
    <property type="term" value="C:endoplasmic reticulum membrane"/>
    <property type="evidence" value="ECO:0007669"/>
    <property type="project" value="UniProtKB-SubCell"/>
</dbReference>
<keyword evidence="16" id="KW-1185">Reference proteome</keyword>
<comment type="pathway">
    <text evidence="3">Protein modification; protein glycosylation.</text>
</comment>
<dbReference type="PANTHER" id="PTHR21528">
    <property type="entry name" value="DEHYDRODOLICHYL DIPHOSPHATE SYNTHASE COMPLEX SUBUNIT NUS1"/>
    <property type="match status" value="1"/>
</dbReference>
<evidence type="ECO:0000256" key="1">
    <source>
        <dbReference type="ARBA" id="ARBA00001946"/>
    </source>
</evidence>
<gene>
    <name evidence="15" type="ORF">A1O9_09218</name>
</gene>
<dbReference type="STRING" id="1182545.A0A072P4N9"/>
<dbReference type="PANTHER" id="PTHR21528:SF0">
    <property type="entry name" value="DEHYDRODOLICHYL DIPHOSPHATE SYNTHASE COMPLEX SUBUNIT NUS1"/>
    <property type="match status" value="1"/>
</dbReference>
<dbReference type="InterPro" id="IPR036424">
    <property type="entry name" value="UPP_synth-like_sf"/>
</dbReference>
<dbReference type="OrthoDB" id="19639at2759"/>
<feature type="compositionally biased region" description="Low complexity" evidence="13">
    <location>
        <begin position="47"/>
        <end position="63"/>
    </location>
</feature>
<reference evidence="15 16" key="1">
    <citation type="submission" date="2013-03" db="EMBL/GenBank/DDBJ databases">
        <title>The Genome Sequence of Exophiala aquamarina CBS 119918.</title>
        <authorList>
            <consortium name="The Broad Institute Genomics Platform"/>
            <person name="Cuomo C."/>
            <person name="de Hoog S."/>
            <person name="Gorbushina A."/>
            <person name="Walker B."/>
            <person name="Young S.K."/>
            <person name="Zeng Q."/>
            <person name="Gargeya S."/>
            <person name="Fitzgerald M."/>
            <person name="Haas B."/>
            <person name="Abouelleil A."/>
            <person name="Allen A.W."/>
            <person name="Alvarado L."/>
            <person name="Arachchi H.M."/>
            <person name="Berlin A.M."/>
            <person name="Chapman S.B."/>
            <person name="Gainer-Dewar J."/>
            <person name="Goldberg J."/>
            <person name="Griggs A."/>
            <person name="Gujja S."/>
            <person name="Hansen M."/>
            <person name="Howarth C."/>
            <person name="Imamovic A."/>
            <person name="Ireland A."/>
            <person name="Larimer J."/>
            <person name="McCowan C."/>
            <person name="Murphy C."/>
            <person name="Pearson M."/>
            <person name="Poon T.W."/>
            <person name="Priest M."/>
            <person name="Roberts A."/>
            <person name="Saif S."/>
            <person name="Shea T."/>
            <person name="Sisk P."/>
            <person name="Sykes S."/>
            <person name="Wortman J."/>
            <person name="Nusbaum C."/>
            <person name="Birren B."/>
        </authorList>
    </citation>
    <scope>NUCLEOTIDE SEQUENCE [LARGE SCALE GENOMIC DNA]</scope>
    <source>
        <strain evidence="15 16">CBS 119918</strain>
    </source>
</reference>
<evidence type="ECO:0000256" key="9">
    <source>
        <dbReference type="ARBA" id="ARBA00022842"/>
    </source>
</evidence>
<dbReference type="EC" id="2.5.1.87" evidence="5"/>
<comment type="similarity">
    <text evidence="4">Belongs to the UPP synthase family.</text>
</comment>
<evidence type="ECO:0000256" key="13">
    <source>
        <dbReference type="SAM" id="MobiDB-lite"/>
    </source>
</evidence>
<dbReference type="UniPathway" id="UPA00378"/>
<evidence type="ECO:0000256" key="8">
    <source>
        <dbReference type="ARBA" id="ARBA00022824"/>
    </source>
</evidence>
<dbReference type="GO" id="GO:1904423">
    <property type="term" value="C:dehydrodolichyl diphosphate synthase complex"/>
    <property type="evidence" value="ECO:0007669"/>
    <property type="project" value="InterPro"/>
</dbReference>
<dbReference type="EMBL" id="AMGV01000009">
    <property type="protein sequence ID" value="KEF54776.1"/>
    <property type="molecule type" value="Genomic_DNA"/>
</dbReference>
<keyword evidence="7 14" id="KW-0812">Transmembrane</keyword>
<sequence length="399" mass="44256">MAPVAEKDILAYRKDVAEKGRTLSAAQRERLVQPYLPEPMQKPHTTSEQNASSFSSNSNQRSRSNGHKRRLRPFLKAKLHFLIFFLIQLFFGIYIRLRQIYHATIDRLLAIRHYHHRTPEYIQRDVKNLDRIPEHLSVILKFKSEQDGGLEALMDEVAELCAWSASAGIPLLSVYEKSGILKTYMPALQELVTLKLRSYFGPAPAAPSLRVFAPNHPSIMTPSPSPIASPRIPPTEPSSNGSGSTPSGTTRQHFDLLILSASDGRDTIVDLTRILAEMAQGRKISPKDITPNLINTEISATTSLAESQLQNGHVPTTATLSPNAAPNKQVEAGEPDLVIIFGPYVKLDGYPPWQVRLSEIFCVGDSGGDVSGSASTRVEYQGFLRGLWRYAGAEMRFGR</sequence>
<dbReference type="InterPro" id="IPR038887">
    <property type="entry name" value="Nus1/NgBR"/>
</dbReference>
<comment type="catalytic activity">
    <reaction evidence="12">
        <text>n isopentenyl diphosphate + (2E,6E)-farnesyl diphosphate = a di-trans,poly-cis-polyprenyl diphosphate + n diphosphate</text>
        <dbReference type="Rhea" id="RHEA:53008"/>
        <dbReference type="Rhea" id="RHEA-COMP:19494"/>
        <dbReference type="ChEBI" id="CHEBI:33019"/>
        <dbReference type="ChEBI" id="CHEBI:128769"/>
        <dbReference type="ChEBI" id="CHEBI:136960"/>
        <dbReference type="ChEBI" id="CHEBI:175763"/>
        <dbReference type="EC" id="2.5.1.87"/>
    </reaction>
</comment>
<proteinExistence type="inferred from homology"/>
<protein>
    <recommendedName>
        <fullName evidence="5">ditrans,polycis-polyprenyl diphosphate synthase [(2E,6E)-farnesyldiphosphate specific]</fullName>
        <ecNumber evidence="5">2.5.1.87</ecNumber>
    </recommendedName>
</protein>
<feature type="compositionally biased region" description="Low complexity" evidence="13">
    <location>
        <begin position="237"/>
        <end position="249"/>
    </location>
</feature>
<evidence type="ECO:0000256" key="14">
    <source>
        <dbReference type="SAM" id="Phobius"/>
    </source>
</evidence>
<evidence type="ECO:0000256" key="7">
    <source>
        <dbReference type="ARBA" id="ARBA00022692"/>
    </source>
</evidence>
<dbReference type="GO" id="GO:0045547">
    <property type="term" value="F:ditrans,polycis-polyprenyl diphosphate synthase [(2E,6E)-farnesyl diphosphate specific] activity"/>
    <property type="evidence" value="ECO:0007669"/>
    <property type="project" value="UniProtKB-EC"/>
</dbReference>
<comment type="cofactor">
    <cofactor evidence="1">
        <name>Mg(2+)</name>
        <dbReference type="ChEBI" id="CHEBI:18420"/>
    </cofactor>
</comment>